<evidence type="ECO:0000256" key="7">
    <source>
        <dbReference type="RuleBase" id="RU363032"/>
    </source>
</evidence>
<keyword evidence="2 7" id="KW-0813">Transport</keyword>
<dbReference type="PANTHER" id="PTHR30193:SF37">
    <property type="entry name" value="INNER MEMBRANE ABC TRANSPORTER PERMEASE PROTEIN YCJO"/>
    <property type="match status" value="1"/>
</dbReference>
<dbReference type="OrthoDB" id="9783627at2"/>
<evidence type="ECO:0000256" key="4">
    <source>
        <dbReference type="ARBA" id="ARBA00022692"/>
    </source>
</evidence>
<comment type="similarity">
    <text evidence="7">Belongs to the binding-protein-dependent transport system permease family.</text>
</comment>
<keyword evidence="10" id="KW-1185">Reference proteome</keyword>
<dbReference type="GO" id="GO:0055085">
    <property type="term" value="P:transmembrane transport"/>
    <property type="evidence" value="ECO:0007669"/>
    <property type="project" value="InterPro"/>
</dbReference>
<protein>
    <submittedName>
        <fullName evidence="9">Carbohydrate ABC transporter membrane protein 1, CUT1 family</fullName>
    </submittedName>
</protein>
<feature type="transmembrane region" description="Helical" evidence="7">
    <location>
        <begin position="91"/>
        <end position="112"/>
    </location>
</feature>
<dbReference type="Gene3D" id="1.10.3720.10">
    <property type="entry name" value="MetI-like"/>
    <property type="match status" value="1"/>
</dbReference>
<keyword evidence="4 7" id="KW-0812">Transmembrane</keyword>
<evidence type="ECO:0000256" key="3">
    <source>
        <dbReference type="ARBA" id="ARBA00022475"/>
    </source>
</evidence>
<dbReference type="STRING" id="163.SAMN04487775_108174"/>
<feature type="transmembrane region" description="Helical" evidence="7">
    <location>
        <begin position="282"/>
        <end position="303"/>
    </location>
</feature>
<dbReference type="CDD" id="cd06261">
    <property type="entry name" value="TM_PBP2"/>
    <property type="match status" value="1"/>
</dbReference>
<feature type="transmembrane region" description="Helical" evidence="7">
    <location>
        <begin position="233"/>
        <end position="256"/>
    </location>
</feature>
<dbReference type="RefSeq" id="WP_074639816.1">
    <property type="nucleotide sequence ID" value="NZ_FOFU01000001.1"/>
</dbReference>
<keyword evidence="5 7" id="KW-1133">Transmembrane helix</keyword>
<dbReference type="SUPFAM" id="SSF161098">
    <property type="entry name" value="MetI-like"/>
    <property type="match status" value="1"/>
</dbReference>
<evidence type="ECO:0000313" key="9">
    <source>
        <dbReference type="EMBL" id="SEP65373.1"/>
    </source>
</evidence>
<evidence type="ECO:0000313" key="10">
    <source>
        <dbReference type="Proteomes" id="UP000182360"/>
    </source>
</evidence>
<keyword evidence="6 7" id="KW-0472">Membrane</keyword>
<dbReference type="InterPro" id="IPR035906">
    <property type="entry name" value="MetI-like_sf"/>
</dbReference>
<reference evidence="9 10" key="1">
    <citation type="submission" date="2016-10" db="EMBL/GenBank/DDBJ databases">
        <authorList>
            <person name="de Groot N.N."/>
        </authorList>
    </citation>
    <scope>NUCLEOTIDE SEQUENCE [LARGE SCALE GENOMIC DNA]</scope>
    <source>
        <strain evidence="9 10">B25</strain>
    </source>
</reference>
<name>A0A1H8ZMC4_9SPIR</name>
<feature type="domain" description="ABC transmembrane type-1" evidence="8">
    <location>
        <begin position="87"/>
        <end position="303"/>
    </location>
</feature>
<comment type="subcellular location">
    <subcellularLocation>
        <location evidence="1 7">Cell membrane</location>
        <topology evidence="1 7">Multi-pass membrane protein</topology>
    </subcellularLocation>
</comment>
<dbReference type="EMBL" id="FOFU01000001">
    <property type="protein sequence ID" value="SEP65373.1"/>
    <property type="molecule type" value="Genomic_DNA"/>
</dbReference>
<proteinExistence type="inferred from homology"/>
<feature type="transmembrane region" description="Helical" evidence="7">
    <location>
        <begin position="178"/>
        <end position="199"/>
    </location>
</feature>
<gene>
    <name evidence="9" type="ORF">SAMN04487977_10120</name>
</gene>
<dbReference type="InterPro" id="IPR051393">
    <property type="entry name" value="ABC_transporter_permease"/>
</dbReference>
<keyword evidence="3" id="KW-1003">Cell membrane</keyword>
<feature type="transmembrane region" description="Helical" evidence="7">
    <location>
        <begin position="119"/>
        <end position="140"/>
    </location>
</feature>
<evidence type="ECO:0000256" key="1">
    <source>
        <dbReference type="ARBA" id="ARBA00004651"/>
    </source>
</evidence>
<evidence type="ECO:0000256" key="6">
    <source>
        <dbReference type="ARBA" id="ARBA00023136"/>
    </source>
</evidence>
<dbReference type="AlphaFoldDB" id="A0A1H8ZMC4"/>
<accession>A0A1H8ZMC4</accession>
<dbReference type="Pfam" id="PF00528">
    <property type="entry name" value="BPD_transp_1"/>
    <property type="match status" value="1"/>
</dbReference>
<feature type="transmembrane region" description="Helical" evidence="7">
    <location>
        <begin position="28"/>
        <end position="56"/>
    </location>
</feature>
<organism evidence="9 10">
    <name type="scientific">Treponema bryantii</name>
    <dbReference type="NCBI Taxonomy" id="163"/>
    <lineage>
        <taxon>Bacteria</taxon>
        <taxon>Pseudomonadati</taxon>
        <taxon>Spirochaetota</taxon>
        <taxon>Spirochaetia</taxon>
        <taxon>Spirochaetales</taxon>
        <taxon>Treponemataceae</taxon>
        <taxon>Treponema</taxon>
    </lineage>
</organism>
<evidence type="ECO:0000256" key="2">
    <source>
        <dbReference type="ARBA" id="ARBA00022448"/>
    </source>
</evidence>
<dbReference type="eggNOG" id="COG1175">
    <property type="taxonomic scope" value="Bacteria"/>
</dbReference>
<dbReference type="PROSITE" id="PS50928">
    <property type="entry name" value="ABC_TM1"/>
    <property type="match status" value="1"/>
</dbReference>
<evidence type="ECO:0000259" key="8">
    <source>
        <dbReference type="PROSITE" id="PS50928"/>
    </source>
</evidence>
<dbReference type="PANTHER" id="PTHR30193">
    <property type="entry name" value="ABC TRANSPORTER PERMEASE PROTEIN"/>
    <property type="match status" value="1"/>
</dbReference>
<dbReference type="GO" id="GO:0005886">
    <property type="term" value="C:plasma membrane"/>
    <property type="evidence" value="ECO:0007669"/>
    <property type="project" value="UniProtKB-SubCell"/>
</dbReference>
<dbReference type="InterPro" id="IPR000515">
    <property type="entry name" value="MetI-like"/>
</dbReference>
<evidence type="ECO:0000256" key="5">
    <source>
        <dbReference type="ARBA" id="ARBA00022989"/>
    </source>
</evidence>
<dbReference type="Proteomes" id="UP000182360">
    <property type="component" value="Unassembled WGS sequence"/>
</dbReference>
<sequence>MSEKLDKYIAKKKLAISDLGRNIRVNKVCYLFLLPYAVLFITFYVLPMLTSIYFSFTNYNILEKPDFIGARNYLNLFLEDDVFTTAVKNTFLIAIITGPVGYIMAFIFAWLINELPKWIRTLVVFFFYAPSISGNAYFVFKTLFNDDQNGWLNRFLANMGITNAPIMFLTDPRIGMKVIIPIILWMSLGTGFLSFVAGLKGIDKAQYEAGYIDGIQNRWQELWFITLPNMKPMLLFGAVMSITSAFGVCDVTMQLAGYPSTDYYARTIVTHLFDYGFTRFEMGYASAIATVLFLTMILCNKVIQKLLNRVGH</sequence>